<dbReference type="AlphaFoldDB" id="A0A318V909"/>
<dbReference type="EMBL" id="QKLW01000001">
    <property type="protein sequence ID" value="PYF84573.1"/>
    <property type="molecule type" value="Genomic_DNA"/>
</dbReference>
<proteinExistence type="inferred from homology"/>
<accession>A0A318V909</accession>
<dbReference type="Proteomes" id="UP000247551">
    <property type="component" value="Unassembled WGS sequence"/>
</dbReference>
<evidence type="ECO:0000256" key="5">
    <source>
        <dbReference type="ARBA" id="ARBA00022729"/>
    </source>
</evidence>
<feature type="chain" id="PRO_5016433885" evidence="6">
    <location>
        <begin position="26"/>
        <end position="329"/>
    </location>
</feature>
<dbReference type="PROSITE" id="PS50983">
    <property type="entry name" value="FE_B12_PBP"/>
    <property type="match status" value="1"/>
</dbReference>
<dbReference type="InterPro" id="IPR002491">
    <property type="entry name" value="ABC_transptr_periplasmic_BD"/>
</dbReference>
<dbReference type="GO" id="GO:0030288">
    <property type="term" value="C:outer membrane-bounded periplasmic space"/>
    <property type="evidence" value="ECO:0007669"/>
    <property type="project" value="TreeGrafter"/>
</dbReference>
<dbReference type="PANTHER" id="PTHR30532">
    <property type="entry name" value="IRON III DICITRATE-BINDING PERIPLASMIC PROTEIN"/>
    <property type="match status" value="1"/>
</dbReference>
<sequence length="329" mass="36420">MIMNKLILTCCSVLLMGTLSLTVNAKETNYPLTVQHKYGISVVPNKPKRIVTLDWAGADNVLALGYQPLTSRYWFGDYKDGIWPWARTLLTSAPEVINGEINYEQIAATNPDVIMAVRSGISRQDYQQLSKIAPVIATPVGEGDYTMPWDKRARLLAQVLDENTQAQRLITTIEAQMSAVKKAHPDWAGKTFAMATYWNGSVGVYSGDDMTVNFISKMGLTLSPDVADLTRKGEFYMTLSEEELGVIDADVLFWYVTGDNKKQIESLALRPYMRAFKEGREIMLSPDSLVNGALSYSSLLSLPIAINQIVPLIEQAIDGDVNTVVPLAK</sequence>
<dbReference type="GO" id="GO:1901678">
    <property type="term" value="P:iron coordination entity transport"/>
    <property type="evidence" value="ECO:0007669"/>
    <property type="project" value="UniProtKB-ARBA"/>
</dbReference>
<dbReference type="PANTHER" id="PTHR30532:SF24">
    <property type="entry name" value="FERRIC ENTEROBACTIN-BINDING PERIPLASMIC PROTEIN FEPB"/>
    <property type="match status" value="1"/>
</dbReference>
<reference evidence="8 9" key="1">
    <citation type="submission" date="2018-06" db="EMBL/GenBank/DDBJ databases">
        <title>Genomic Encyclopedia of Type Strains, Phase III (KMG-III): the genomes of soil and plant-associated and newly described type strains.</title>
        <authorList>
            <person name="Whitman W."/>
        </authorList>
    </citation>
    <scope>NUCLEOTIDE SEQUENCE [LARGE SCALE GENOMIC DNA]</scope>
    <source>
        <strain evidence="8 9">CECT 7730</strain>
    </source>
</reference>
<feature type="signal peptide" evidence="6">
    <location>
        <begin position="1"/>
        <end position="25"/>
    </location>
</feature>
<comment type="caution">
    <text evidence="8">The sequence shown here is derived from an EMBL/GenBank/DDBJ whole genome shotgun (WGS) entry which is preliminary data.</text>
</comment>
<dbReference type="Pfam" id="PF01497">
    <property type="entry name" value="Peripla_BP_2"/>
    <property type="match status" value="1"/>
</dbReference>
<evidence type="ECO:0000256" key="3">
    <source>
        <dbReference type="ARBA" id="ARBA00022448"/>
    </source>
</evidence>
<keyword evidence="4" id="KW-0408">Iron</keyword>
<dbReference type="SUPFAM" id="SSF53807">
    <property type="entry name" value="Helical backbone' metal receptor"/>
    <property type="match status" value="1"/>
</dbReference>
<organism evidence="8 9">
    <name type="scientific">Marinomonas alcarazii</name>
    <dbReference type="NCBI Taxonomy" id="491949"/>
    <lineage>
        <taxon>Bacteria</taxon>
        <taxon>Pseudomonadati</taxon>
        <taxon>Pseudomonadota</taxon>
        <taxon>Gammaproteobacteria</taxon>
        <taxon>Oceanospirillales</taxon>
        <taxon>Oceanospirillaceae</taxon>
        <taxon>Marinomonas</taxon>
    </lineage>
</organism>
<evidence type="ECO:0000256" key="6">
    <source>
        <dbReference type="SAM" id="SignalP"/>
    </source>
</evidence>
<keyword evidence="9" id="KW-1185">Reference proteome</keyword>
<keyword evidence="3" id="KW-0813">Transport</keyword>
<dbReference type="InterPro" id="IPR051313">
    <property type="entry name" value="Bact_iron-sidero_bind"/>
</dbReference>
<evidence type="ECO:0000256" key="4">
    <source>
        <dbReference type="ARBA" id="ARBA00022496"/>
    </source>
</evidence>
<comment type="similarity">
    <text evidence="2">Belongs to the bacterial solute-binding protein 8 family.</text>
</comment>
<keyword evidence="5 6" id="KW-0732">Signal</keyword>
<keyword evidence="4" id="KW-0406">Ion transport</keyword>
<dbReference type="CDD" id="cd01146">
    <property type="entry name" value="FhuD"/>
    <property type="match status" value="1"/>
</dbReference>
<name>A0A318V909_9GAMM</name>
<comment type="subcellular location">
    <subcellularLocation>
        <location evidence="1">Cell envelope</location>
    </subcellularLocation>
</comment>
<evidence type="ECO:0000313" key="9">
    <source>
        <dbReference type="Proteomes" id="UP000247551"/>
    </source>
</evidence>
<gene>
    <name evidence="8" type="ORF">DFP75_101611</name>
</gene>
<dbReference type="Gene3D" id="3.40.50.1980">
    <property type="entry name" value="Nitrogenase molybdenum iron protein domain"/>
    <property type="match status" value="2"/>
</dbReference>
<evidence type="ECO:0000259" key="7">
    <source>
        <dbReference type="PROSITE" id="PS50983"/>
    </source>
</evidence>
<evidence type="ECO:0000313" key="8">
    <source>
        <dbReference type="EMBL" id="PYF84573.1"/>
    </source>
</evidence>
<feature type="domain" description="Fe/B12 periplasmic-binding" evidence="7">
    <location>
        <begin position="49"/>
        <end position="317"/>
    </location>
</feature>
<evidence type="ECO:0000256" key="2">
    <source>
        <dbReference type="ARBA" id="ARBA00008814"/>
    </source>
</evidence>
<keyword evidence="4" id="KW-0410">Iron transport</keyword>
<protein>
    <submittedName>
        <fullName evidence="8">Iron complex transport system substrate-binding protein</fullName>
    </submittedName>
</protein>
<evidence type="ECO:0000256" key="1">
    <source>
        <dbReference type="ARBA" id="ARBA00004196"/>
    </source>
</evidence>